<dbReference type="SUPFAM" id="SSF57850">
    <property type="entry name" value="RING/U-box"/>
    <property type="match status" value="1"/>
</dbReference>
<evidence type="ECO:0000256" key="11">
    <source>
        <dbReference type="ARBA" id="ARBA00022833"/>
    </source>
</evidence>
<dbReference type="GO" id="GO:0043161">
    <property type="term" value="P:proteasome-mediated ubiquitin-dependent protein catabolic process"/>
    <property type="evidence" value="ECO:0007669"/>
    <property type="project" value="TreeGrafter"/>
</dbReference>
<proteinExistence type="evidence at transcript level"/>
<comment type="catalytic activity">
    <reaction evidence="1">
        <text>S-ubiquitinyl-[E2 ubiquitin-conjugating enzyme]-L-cysteine + [acceptor protein]-L-lysine = [E2 ubiquitin-conjugating enzyme]-L-cysteine + N(6)-ubiquitinyl-[acceptor protein]-L-lysine.</text>
        <dbReference type="EC" id="2.3.2.27"/>
    </reaction>
</comment>
<evidence type="ECO:0000256" key="1">
    <source>
        <dbReference type="ARBA" id="ARBA00000900"/>
    </source>
</evidence>
<dbReference type="Pfam" id="PF13639">
    <property type="entry name" value="zf-RING_2"/>
    <property type="match status" value="1"/>
</dbReference>
<evidence type="ECO:0000313" key="16">
    <source>
        <dbReference type="EMBL" id="ACU45293.1"/>
    </source>
</evidence>
<dbReference type="InterPro" id="IPR050731">
    <property type="entry name" value="HRD1_E3_ubiq-ligases"/>
</dbReference>
<dbReference type="InterPro" id="IPR013083">
    <property type="entry name" value="Znf_RING/FYVE/PHD"/>
</dbReference>
<evidence type="ECO:0000256" key="10">
    <source>
        <dbReference type="ARBA" id="ARBA00022786"/>
    </source>
</evidence>
<evidence type="ECO:0000256" key="6">
    <source>
        <dbReference type="ARBA" id="ARBA00022692"/>
    </source>
</evidence>
<dbReference type="SMART" id="SM00184">
    <property type="entry name" value="RING"/>
    <property type="match status" value="1"/>
</dbReference>
<dbReference type="PROSITE" id="PS50089">
    <property type="entry name" value="ZF_RING_2"/>
    <property type="match status" value="1"/>
</dbReference>
<protein>
    <recommendedName>
        <fullName evidence="4">RING-type E3 ubiquitin transferase</fullName>
        <ecNumber evidence="4">2.3.2.27</ecNumber>
    </recommendedName>
</protein>
<dbReference type="GO" id="GO:0061630">
    <property type="term" value="F:ubiquitin protein ligase activity"/>
    <property type="evidence" value="ECO:0007669"/>
    <property type="project" value="UniProtKB-EC"/>
</dbReference>
<keyword evidence="8" id="KW-0732">Signal</keyword>
<keyword evidence="7" id="KW-0479">Metal-binding</keyword>
<evidence type="ECO:0000256" key="9">
    <source>
        <dbReference type="ARBA" id="ARBA00022771"/>
    </source>
</evidence>
<accession>E8Z763</accession>
<dbReference type="AlphaFoldDB" id="E8Z763"/>
<evidence type="ECO:0000256" key="2">
    <source>
        <dbReference type="ARBA" id="ARBA00004127"/>
    </source>
</evidence>
<dbReference type="Pfam" id="PF11145">
    <property type="entry name" value="DUF2921"/>
    <property type="match status" value="1"/>
</dbReference>
<dbReference type="Gene3D" id="3.30.40.10">
    <property type="entry name" value="Zinc/RING finger domain, C3HC4 (zinc finger)"/>
    <property type="match status" value="1"/>
</dbReference>
<evidence type="ECO:0000256" key="3">
    <source>
        <dbReference type="ARBA" id="ARBA00004906"/>
    </source>
</evidence>
<feature type="non-terminal residue" evidence="16">
    <location>
        <position position="1"/>
    </location>
</feature>
<feature type="domain" description="RING-type" evidence="15">
    <location>
        <begin position="223"/>
        <end position="266"/>
    </location>
</feature>
<reference evidence="16" key="2">
    <citation type="book" date="2010" name="PROCEEDINGS OF 13TH INTERNATIONAL CONFERENCE ON HARMFUL ALGAE" publisher="International Society For The Study of Harmful Algae" city="Hong Kong, China">
        <title>Dinoflagellate meta-transcriptomics enabled by spliced leader.</title>
        <editorList>
            <person name="Unknown A."/>
        </editorList>
        <authorList>
            <person name="Lin S."/>
            <person name="Zhang H."/>
        </authorList>
    </citation>
    <scope>NUCLEOTIDE SEQUENCE</scope>
    <source>
        <strain evidence="16">CCMP1975</strain>
    </source>
</reference>
<dbReference type="InterPro" id="IPR001841">
    <property type="entry name" value="Znf_RING"/>
</dbReference>
<keyword evidence="11" id="KW-0862">Zinc</keyword>
<dbReference type="PANTHER" id="PTHR22763:SF162">
    <property type="entry name" value="TRANSMEMBRANE E3 UBIQUITIN-PROTEIN LIGASE 1"/>
    <property type="match status" value="1"/>
</dbReference>
<organism evidence="16">
    <name type="scientific">Karlodinium veneficum</name>
    <name type="common">Dinoflagellate</name>
    <name type="synonym">Karlodinium micrum</name>
    <dbReference type="NCBI Taxonomy" id="407301"/>
    <lineage>
        <taxon>Eukaryota</taxon>
        <taxon>Sar</taxon>
        <taxon>Alveolata</taxon>
        <taxon>Dinophyceae</taxon>
        <taxon>Gymnodiniales</taxon>
        <taxon>Kareniaceae</taxon>
        <taxon>Karlodinium</taxon>
    </lineage>
</organism>
<dbReference type="GO" id="GO:0012505">
    <property type="term" value="C:endomembrane system"/>
    <property type="evidence" value="ECO:0007669"/>
    <property type="project" value="UniProtKB-SubCell"/>
</dbReference>
<name>E8Z763_KARVE</name>
<keyword evidence="9 14" id="KW-0863">Zinc-finger</keyword>
<keyword evidence="12" id="KW-1133">Transmembrane helix</keyword>
<comment type="subcellular location">
    <subcellularLocation>
        <location evidence="2">Endomembrane system</location>
        <topology evidence="2">Multi-pass membrane protein</topology>
    </subcellularLocation>
</comment>
<keyword evidence="10" id="KW-0833">Ubl conjugation pathway</keyword>
<evidence type="ECO:0000256" key="13">
    <source>
        <dbReference type="ARBA" id="ARBA00023136"/>
    </source>
</evidence>
<evidence type="ECO:0000256" key="5">
    <source>
        <dbReference type="ARBA" id="ARBA00022679"/>
    </source>
</evidence>
<dbReference type="InterPro" id="IPR011016">
    <property type="entry name" value="Znf_RING-CH"/>
</dbReference>
<evidence type="ECO:0000256" key="8">
    <source>
        <dbReference type="ARBA" id="ARBA00022729"/>
    </source>
</evidence>
<dbReference type="GO" id="GO:0008270">
    <property type="term" value="F:zinc ion binding"/>
    <property type="evidence" value="ECO:0007669"/>
    <property type="project" value="UniProtKB-KW"/>
</dbReference>
<evidence type="ECO:0000256" key="4">
    <source>
        <dbReference type="ARBA" id="ARBA00012483"/>
    </source>
</evidence>
<dbReference type="PANTHER" id="PTHR22763">
    <property type="entry name" value="RING ZINC FINGER PROTEIN"/>
    <property type="match status" value="1"/>
</dbReference>
<comment type="pathway">
    <text evidence="3">Protein modification; protein ubiquitination.</text>
</comment>
<dbReference type="EMBL" id="FJ600286">
    <property type="protein sequence ID" value="ACU45293.1"/>
    <property type="molecule type" value="mRNA"/>
</dbReference>
<keyword evidence="5" id="KW-0808">Transferase</keyword>
<evidence type="ECO:0000256" key="14">
    <source>
        <dbReference type="PROSITE-ProRule" id="PRU00175"/>
    </source>
</evidence>
<dbReference type="EC" id="2.3.2.27" evidence="4"/>
<dbReference type="SMART" id="SM00744">
    <property type="entry name" value="RINGv"/>
    <property type="match status" value="1"/>
</dbReference>
<evidence type="ECO:0000256" key="7">
    <source>
        <dbReference type="ARBA" id="ARBA00022723"/>
    </source>
</evidence>
<keyword evidence="6" id="KW-0812">Transmembrane</keyword>
<sequence length="273" mass="30411">VAKLSIVGIAVQALRMHMIPSTSQGLSASSRYMFNTFAIISYQVCFVRSSRGEVFIDDLAGKDGGCVFGRWTPCGKSFKSLFAILWDLDLGLVLISNSLEHLDLMAFAFQGYWVPQILHNARQGSKNAFHNNFIAGISVTRCLEIVYFWGCPSGVFSGDLYPRLPGFPNPRLCAAVVLLQGAQVGLMASQKVLGPRWFIPWICLPNVYNYSRRTVEVPPDAECVICMAELAAEESQLRAFTPCGHCFHRRCLEQWMDIKMECPTCRTALPPLT</sequence>
<keyword evidence="13" id="KW-0472">Membrane</keyword>
<evidence type="ECO:0000256" key="12">
    <source>
        <dbReference type="ARBA" id="ARBA00022989"/>
    </source>
</evidence>
<reference evidence="16" key="1">
    <citation type="submission" date="2008-12" db="EMBL/GenBank/DDBJ databases">
        <authorList>
            <person name="Zhang H."/>
            <person name="Lin S."/>
        </authorList>
    </citation>
    <scope>NUCLEOTIDE SEQUENCE</scope>
    <source>
        <strain evidence="16">CCMP1975</strain>
    </source>
</reference>
<evidence type="ECO:0000259" key="15">
    <source>
        <dbReference type="PROSITE" id="PS50089"/>
    </source>
</evidence>
<dbReference type="InterPro" id="IPR021319">
    <property type="entry name" value="DUF2921"/>
</dbReference>